<dbReference type="GeneID" id="89933690"/>
<dbReference type="PANTHER" id="PTHR46494">
    <property type="entry name" value="CORA FAMILY METAL ION TRANSPORTER (EUROFUNG)"/>
    <property type="match status" value="1"/>
</dbReference>
<gene>
    <name evidence="3" type="ORF">N656DRAFT_410214</name>
</gene>
<name>A0AAN6YWC8_9PEZI</name>
<dbReference type="GO" id="GO:0050897">
    <property type="term" value="F:cobalt ion binding"/>
    <property type="evidence" value="ECO:0007669"/>
    <property type="project" value="TreeGrafter"/>
</dbReference>
<evidence type="ECO:0000313" key="3">
    <source>
        <dbReference type="EMBL" id="KAK4115958.1"/>
    </source>
</evidence>
<dbReference type="GO" id="GO:0015087">
    <property type="term" value="F:cobalt ion transmembrane transporter activity"/>
    <property type="evidence" value="ECO:0007669"/>
    <property type="project" value="TreeGrafter"/>
</dbReference>
<evidence type="ECO:0000256" key="2">
    <source>
        <dbReference type="SAM" id="Phobius"/>
    </source>
</evidence>
<protein>
    <submittedName>
        <fullName evidence="3">Uncharacterized protein</fullName>
    </submittedName>
</protein>
<proteinExistence type="predicted"/>
<comment type="subcellular location">
    <subcellularLocation>
        <location evidence="1">Cell membrane</location>
        <topology evidence="1">Multi-pass membrane protein</topology>
    </subcellularLocation>
</comment>
<dbReference type="GO" id="GO:0005886">
    <property type="term" value="C:plasma membrane"/>
    <property type="evidence" value="ECO:0007669"/>
    <property type="project" value="UniProtKB-SubCell"/>
</dbReference>
<dbReference type="PANTHER" id="PTHR46494:SF1">
    <property type="entry name" value="CORA FAMILY METAL ION TRANSPORTER (EUROFUNG)"/>
    <property type="match status" value="1"/>
</dbReference>
<evidence type="ECO:0000313" key="4">
    <source>
        <dbReference type="Proteomes" id="UP001302812"/>
    </source>
</evidence>
<feature type="transmembrane region" description="Helical" evidence="2">
    <location>
        <begin position="166"/>
        <end position="189"/>
    </location>
</feature>
<dbReference type="EMBL" id="MU853334">
    <property type="protein sequence ID" value="KAK4115958.1"/>
    <property type="molecule type" value="Genomic_DNA"/>
</dbReference>
<sequence length="221" mass="25070">MLAMWRSLSSMNVQAFSSISASIERNGSKSGRSTRRKSAAEAELFRSFTSDVENVPSRGGEGIRSKFNIDEEAQLLNKVKDIRDELKMIKTIFQTQREILECLSDFKAVVKDVDTRVKDVGRIDRYAYQTEEALKHLLDLKQKQANMQETHFLSIQNDQTAKQGQAITTFTIVTIVFAPLSFLTSFFAIEIEELARPMTLAFVLRIICESATQTVLQPIQH</sequence>
<reference evidence="3" key="2">
    <citation type="submission" date="2023-05" db="EMBL/GenBank/DDBJ databases">
        <authorList>
            <consortium name="Lawrence Berkeley National Laboratory"/>
            <person name="Steindorff A."/>
            <person name="Hensen N."/>
            <person name="Bonometti L."/>
            <person name="Westerberg I."/>
            <person name="Brannstrom I.O."/>
            <person name="Guillou S."/>
            <person name="Cros-Aarteil S."/>
            <person name="Calhoun S."/>
            <person name="Haridas S."/>
            <person name="Kuo A."/>
            <person name="Mondo S."/>
            <person name="Pangilinan J."/>
            <person name="Riley R."/>
            <person name="Labutti K."/>
            <person name="Andreopoulos B."/>
            <person name="Lipzen A."/>
            <person name="Chen C."/>
            <person name="Yanf M."/>
            <person name="Daum C."/>
            <person name="Ng V."/>
            <person name="Clum A."/>
            <person name="Ohm R."/>
            <person name="Martin F."/>
            <person name="Silar P."/>
            <person name="Natvig D."/>
            <person name="Lalanne C."/>
            <person name="Gautier V."/>
            <person name="Ament-Velasquez S.L."/>
            <person name="Kruys A."/>
            <person name="Hutchinson M.I."/>
            <person name="Powell A.J."/>
            <person name="Barry K."/>
            <person name="Miller A.N."/>
            <person name="Grigoriev I.V."/>
            <person name="Debuchy R."/>
            <person name="Gladieux P."/>
            <person name="Thoren M.H."/>
            <person name="Johannesson H."/>
        </authorList>
    </citation>
    <scope>NUCLEOTIDE SEQUENCE</scope>
    <source>
        <strain evidence="3">CBS 508.74</strain>
    </source>
</reference>
<accession>A0AAN6YWC8</accession>
<dbReference type="InterPro" id="IPR002523">
    <property type="entry name" value="MgTranspt_CorA/ZnTranspt_ZntB"/>
</dbReference>
<keyword evidence="2" id="KW-0472">Membrane</keyword>
<dbReference type="Proteomes" id="UP001302812">
    <property type="component" value="Unassembled WGS sequence"/>
</dbReference>
<dbReference type="GO" id="GO:0000287">
    <property type="term" value="F:magnesium ion binding"/>
    <property type="evidence" value="ECO:0007669"/>
    <property type="project" value="TreeGrafter"/>
</dbReference>
<dbReference type="RefSeq" id="XP_064673528.1">
    <property type="nucleotide sequence ID" value="XM_064809566.1"/>
</dbReference>
<dbReference type="AlphaFoldDB" id="A0AAN6YWC8"/>
<keyword evidence="4" id="KW-1185">Reference proteome</keyword>
<evidence type="ECO:0000256" key="1">
    <source>
        <dbReference type="ARBA" id="ARBA00004651"/>
    </source>
</evidence>
<comment type="caution">
    <text evidence="3">The sequence shown here is derived from an EMBL/GenBank/DDBJ whole genome shotgun (WGS) entry which is preliminary data.</text>
</comment>
<keyword evidence="2" id="KW-0812">Transmembrane</keyword>
<reference evidence="3" key="1">
    <citation type="journal article" date="2023" name="Mol. Phylogenet. Evol.">
        <title>Genome-scale phylogeny and comparative genomics of the fungal order Sordariales.</title>
        <authorList>
            <person name="Hensen N."/>
            <person name="Bonometti L."/>
            <person name="Westerberg I."/>
            <person name="Brannstrom I.O."/>
            <person name="Guillou S."/>
            <person name="Cros-Aarteil S."/>
            <person name="Calhoun S."/>
            <person name="Haridas S."/>
            <person name="Kuo A."/>
            <person name="Mondo S."/>
            <person name="Pangilinan J."/>
            <person name="Riley R."/>
            <person name="LaButti K."/>
            <person name="Andreopoulos B."/>
            <person name="Lipzen A."/>
            <person name="Chen C."/>
            <person name="Yan M."/>
            <person name="Daum C."/>
            <person name="Ng V."/>
            <person name="Clum A."/>
            <person name="Steindorff A."/>
            <person name="Ohm R.A."/>
            <person name="Martin F."/>
            <person name="Silar P."/>
            <person name="Natvig D.O."/>
            <person name="Lalanne C."/>
            <person name="Gautier V."/>
            <person name="Ament-Velasquez S.L."/>
            <person name="Kruys A."/>
            <person name="Hutchinson M.I."/>
            <person name="Powell A.J."/>
            <person name="Barry K."/>
            <person name="Miller A.N."/>
            <person name="Grigoriev I.V."/>
            <person name="Debuchy R."/>
            <person name="Gladieux P."/>
            <person name="Hiltunen Thoren M."/>
            <person name="Johannesson H."/>
        </authorList>
    </citation>
    <scope>NUCLEOTIDE SEQUENCE</scope>
    <source>
        <strain evidence="3">CBS 508.74</strain>
    </source>
</reference>
<keyword evidence="2" id="KW-1133">Transmembrane helix</keyword>
<dbReference type="Pfam" id="PF01544">
    <property type="entry name" value="CorA"/>
    <property type="match status" value="1"/>
</dbReference>
<dbReference type="GO" id="GO:0015095">
    <property type="term" value="F:magnesium ion transmembrane transporter activity"/>
    <property type="evidence" value="ECO:0007669"/>
    <property type="project" value="TreeGrafter"/>
</dbReference>
<dbReference type="Gene3D" id="1.20.58.340">
    <property type="entry name" value="Magnesium transport protein CorA, transmembrane region"/>
    <property type="match status" value="1"/>
</dbReference>
<organism evidence="3 4">
    <name type="scientific">Canariomyces notabilis</name>
    <dbReference type="NCBI Taxonomy" id="2074819"/>
    <lineage>
        <taxon>Eukaryota</taxon>
        <taxon>Fungi</taxon>
        <taxon>Dikarya</taxon>
        <taxon>Ascomycota</taxon>
        <taxon>Pezizomycotina</taxon>
        <taxon>Sordariomycetes</taxon>
        <taxon>Sordariomycetidae</taxon>
        <taxon>Sordariales</taxon>
        <taxon>Chaetomiaceae</taxon>
        <taxon>Canariomyces</taxon>
    </lineage>
</organism>